<reference evidence="15 16" key="1">
    <citation type="journal article" date="2008" name="J. Bacteriol.">
        <title>Complete genome sequence of the soil actinomycete Kocuria rhizophila.</title>
        <authorList>
            <person name="Takarada H."/>
            <person name="Sekine M."/>
            <person name="Kosugi H."/>
            <person name="Matsuo Y."/>
            <person name="Fujisawa T."/>
            <person name="Omata S."/>
            <person name="Kishi E."/>
            <person name="Shimizu A."/>
            <person name="Tsukatani N."/>
            <person name="Tanikawa S."/>
            <person name="Fujita N."/>
            <person name="Harayama S."/>
        </authorList>
    </citation>
    <scope>NUCLEOTIDE SEQUENCE [LARGE SCALE GENOMIC DNA]</scope>
    <source>
        <strain evidence="16">ATCC 9341 / DSM 348 / NBRC 103217 / DC2201</strain>
    </source>
</reference>
<dbReference type="Gene3D" id="2.40.30.20">
    <property type="match status" value="2"/>
</dbReference>
<dbReference type="Pfam" id="PF00926">
    <property type="entry name" value="DHBP_synthase"/>
    <property type="match status" value="1"/>
</dbReference>
<dbReference type="InterPro" id="IPR017938">
    <property type="entry name" value="Riboflavin_synthase-like_b-brl"/>
</dbReference>
<evidence type="ECO:0000259" key="14">
    <source>
        <dbReference type="PROSITE" id="PS51177"/>
    </source>
</evidence>
<dbReference type="GO" id="GO:0003935">
    <property type="term" value="F:GTP cyclohydrolase II activity"/>
    <property type="evidence" value="ECO:0007669"/>
    <property type="project" value="TreeGrafter"/>
</dbReference>
<keyword evidence="8 15" id="KW-0808">Transferase</keyword>
<dbReference type="GO" id="GO:0004746">
    <property type="term" value="F:riboflavin synthase activity"/>
    <property type="evidence" value="ECO:0007669"/>
    <property type="project" value="UniProtKB-UniRule"/>
</dbReference>
<keyword evidence="10" id="KW-0677">Repeat</keyword>
<dbReference type="PROSITE" id="PS51177">
    <property type="entry name" value="LUMAZINE_BIND"/>
    <property type="match status" value="2"/>
</dbReference>
<dbReference type="InterPro" id="IPR023366">
    <property type="entry name" value="ATP_synth_asu-like_sf"/>
</dbReference>
<keyword evidence="16" id="KW-1185">Reference proteome</keyword>
<evidence type="ECO:0000256" key="3">
    <source>
        <dbReference type="ARBA" id="ARBA00002803"/>
    </source>
</evidence>
<name>B2GGU4_KOCRD</name>
<evidence type="ECO:0000256" key="9">
    <source>
        <dbReference type="ARBA" id="ARBA00022723"/>
    </source>
</evidence>
<feature type="domain" description="Lumazine-binding" evidence="14">
    <location>
        <begin position="101"/>
        <end position="202"/>
    </location>
</feature>
<comment type="pathway">
    <text evidence="5">Cofactor biosynthesis; riboflavin biosynthesis; 2-hydroxy-3-oxobutyl phosphate from D-ribulose 5-phosphate: step 1/1.</text>
</comment>
<evidence type="ECO:0000256" key="13">
    <source>
        <dbReference type="SAM" id="MobiDB-lite"/>
    </source>
</evidence>
<keyword evidence="7" id="KW-0686">Riboflavin biosynthesis</keyword>
<dbReference type="EMBL" id="AP009152">
    <property type="protein sequence ID" value="BAG29517.1"/>
    <property type="molecule type" value="Genomic_DNA"/>
</dbReference>
<feature type="compositionally biased region" description="Low complexity" evidence="13">
    <location>
        <begin position="448"/>
        <end position="473"/>
    </location>
</feature>
<dbReference type="GO" id="GO:0008686">
    <property type="term" value="F:3,4-dihydroxy-2-butanone-4-phosphate synthase activity"/>
    <property type="evidence" value="ECO:0007669"/>
    <property type="project" value="InterPro"/>
</dbReference>
<evidence type="ECO:0000256" key="11">
    <source>
        <dbReference type="NCBIfam" id="TIGR00187"/>
    </source>
</evidence>
<comment type="pathway">
    <text evidence="4">Cofactor biosynthesis; riboflavin biosynthesis; riboflavin from 2-hydroxy-3-oxobutyl phosphate and 5-amino-6-(D-ribitylamino)uracil: step 2/2.</text>
</comment>
<evidence type="ECO:0000256" key="10">
    <source>
        <dbReference type="ARBA" id="ARBA00022737"/>
    </source>
</evidence>
<dbReference type="AlphaFoldDB" id="B2GGU4"/>
<dbReference type="InterPro" id="IPR026017">
    <property type="entry name" value="Lumazine-bd_dom"/>
</dbReference>
<dbReference type="FunFam" id="2.40.30.20:FF:000004">
    <property type="entry name" value="Riboflavin synthase, alpha subunit"/>
    <property type="match status" value="1"/>
</dbReference>
<protein>
    <recommendedName>
        <fullName evidence="6 11">Riboflavin synthase</fullName>
        <ecNumber evidence="11">2.5.1.9</ecNumber>
    </recommendedName>
</protein>
<evidence type="ECO:0000256" key="5">
    <source>
        <dbReference type="ARBA" id="ARBA00004904"/>
    </source>
</evidence>
<dbReference type="UniPathway" id="UPA00275">
    <property type="reaction ID" value="UER00399"/>
</dbReference>
<dbReference type="Pfam" id="PF00677">
    <property type="entry name" value="Lum_binding"/>
    <property type="match status" value="2"/>
</dbReference>
<feature type="repeat" description="Lumazine-binding" evidence="12">
    <location>
        <begin position="101"/>
        <end position="202"/>
    </location>
</feature>
<evidence type="ECO:0000313" key="15">
    <source>
        <dbReference type="EMBL" id="BAG29517.1"/>
    </source>
</evidence>
<evidence type="ECO:0000256" key="6">
    <source>
        <dbReference type="ARBA" id="ARBA00013950"/>
    </source>
</evidence>
<dbReference type="HOGENOM" id="CLU_047122_0_0_11"/>
<dbReference type="RefSeq" id="WP_012398238.1">
    <property type="nucleotide sequence ID" value="NC_010617.1"/>
</dbReference>
<comment type="function">
    <text evidence="3">Catalyzes the dismutation of two molecules of 6,7-dimethyl-8-ribityllumazine, resulting in the formation of riboflavin and 5-amino-6-(D-ribitylamino)uracil.</text>
</comment>
<dbReference type="eggNOG" id="COG0108">
    <property type="taxonomic scope" value="Bacteria"/>
</dbReference>
<evidence type="ECO:0000256" key="12">
    <source>
        <dbReference type="PROSITE-ProRule" id="PRU00524"/>
    </source>
</evidence>
<dbReference type="GO" id="GO:0009231">
    <property type="term" value="P:riboflavin biosynthetic process"/>
    <property type="evidence" value="ECO:0007669"/>
    <property type="project" value="UniProtKB-UniPathway"/>
</dbReference>
<dbReference type="PANTHER" id="PTHR21327">
    <property type="entry name" value="GTP CYCLOHYDROLASE II-RELATED"/>
    <property type="match status" value="1"/>
</dbReference>
<dbReference type="SUPFAM" id="SSF55821">
    <property type="entry name" value="YrdC/RibB"/>
    <property type="match status" value="1"/>
</dbReference>
<feature type="domain" description="Lumazine-binding" evidence="14">
    <location>
        <begin position="1"/>
        <end position="100"/>
    </location>
</feature>
<dbReference type="InterPro" id="IPR000422">
    <property type="entry name" value="DHBP_synthase_RibB"/>
</dbReference>
<dbReference type="InterPro" id="IPR017945">
    <property type="entry name" value="DHBP_synth_RibB-like_a/b_dom"/>
</dbReference>
<dbReference type="EC" id="2.5.1.9" evidence="11"/>
<evidence type="ECO:0000256" key="8">
    <source>
        <dbReference type="ARBA" id="ARBA00022679"/>
    </source>
</evidence>
<dbReference type="GO" id="GO:0046872">
    <property type="term" value="F:metal ion binding"/>
    <property type="evidence" value="ECO:0007669"/>
    <property type="project" value="UniProtKB-KW"/>
</dbReference>
<accession>B2GGU4</accession>
<proteinExistence type="predicted"/>
<dbReference type="GO" id="GO:0005829">
    <property type="term" value="C:cytosol"/>
    <property type="evidence" value="ECO:0007669"/>
    <property type="project" value="TreeGrafter"/>
</dbReference>
<organism evidence="15 16">
    <name type="scientific">Kocuria rhizophila (strain ATCC 9341 / DSM 348 / NBRC 103217 / DC2201)</name>
    <dbReference type="NCBI Taxonomy" id="378753"/>
    <lineage>
        <taxon>Bacteria</taxon>
        <taxon>Bacillati</taxon>
        <taxon>Actinomycetota</taxon>
        <taxon>Actinomycetes</taxon>
        <taxon>Micrococcales</taxon>
        <taxon>Micrococcaceae</taxon>
        <taxon>Kocuria</taxon>
    </lineage>
</organism>
<dbReference type="eggNOG" id="COG0307">
    <property type="taxonomic scope" value="Bacteria"/>
</dbReference>
<dbReference type="Proteomes" id="UP000008838">
    <property type="component" value="Chromosome"/>
</dbReference>
<dbReference type="KEGG" id="krh:KRH_11700"/>
<comment type="function">
    <text evidence="2">Catalyzes the conversion of D-ribulose 5-phosphate to formate and 3,4-dihydroxy-2-butanone 4-phosphate.</text>
</comment>
<feature type="region of interest" description="Disordered" evidence="13">
    <location>
        <begin position="419"/>
        <end position="473"/>
    </location>
</feature>
<dbReference type="Gene3D" id="3.90.870.10">
    <property type="entry name" value="DHBP synthase"/>
    <property type="match status" value="1"/>
</dbReference>
<dbReference type="InterPro" id="IPR001783">
    <property type="entry name" value="Lumazine-bd"/>
</dbReference>
<feature type="repeat" description="Lumazine-binding" evidence="12">
    <location>
        <begin position="1"/>
        <end position="100"/>
    </location>
</feature>
<evidence type="ECO:0000256" key="4">
    <source>
        <dbReference type="ARBA" id="ARBA00004887"/>
    </source>
</evidence>
<dbReference type="NCBIfam" id="TIGR00187">
    <property type="entry name" value="ribE"/>
    <property type="match status" value="1"/>
</dbReference>
<comment type="catalytic activity">
    <reaction evidence="1">
        <text>2 6,7-dimethyl-8-(1-D-ribityl)lumazine + H(+) = 5-amino-6-(D-ribitylamino)uracil + riboflavin</text>
        <dbReference type="Rhea" id="RHEA:20772"/>
        <dbReference type="ChEBI" id="CHEBI:15378"/>
        <dbReference type="ChEBI" id="CHEBI:15934"/>
        <dbReference type="ChEBI" id="CHEBI:57986"/>
        <dbReference type="ChEBI" id="CHEBI:58201"/>
        <dbReference type="EC" id="2.5.1.9"/>
    </reaction>
</comment>
<dbReference type="PANTHER" id="PTHR21327:SF18">
    <property type="entry name" value="3,4-DIHYDROXY-2-BUTANONE 4-PHOSPHATE SYNTHASE"/>
    <property type="match status" value="1"/>
</dbReference>
<dbReference type="STRING" id="378753.KRH_11700"/>
<evidence type="ECO:0000256" key="1">
    <source>
        <dbReference type="ARBA" id="ARBA00000968"/>
    </source>
</evidence>
<feature type="compositionally biased region" description="Basic and acidic residues" evidence="13">
    <location>
        <begin position="419"/>
        <end position="439"/>
    </location>
</feature>
<evidence type="ECO:0000256" key="2">
    <source>
        <dbReference type="ARBA" id="ARBA00002284"/>
    </source>
</evidence>
<sequence>MFTGIVETQATVERVERLAQDAARLHLRAGALVADLPRGGSLAVNGVCLTAVPGEDAGAATFTADVMGETLRLTTLGRLGPGETVNVERCTAAGQRLDGHVVQGHVDGVGTVVHRERHTGWDTVRVEVPAELARYTAVKGSIAVDGVSLTVTAVSAPGESPAWFEVGVIPETLRVTTLGARAEGEAVNLEVDVLAKYAERLAACAAPVAQAVRLDPVPDAVAAIASGAAVVVVDDEDRENEGDLVFAAQHASPPLMGFTVRHSSGVVCVPMTGPRADQLDLPPMTAHNEDAKGTAYTVTCDAKVGVSTGISARDRALTARLLAQPGTSAADLTRPGHVLPLRAVPGGVRERPGHTEAAVELARLAGCEPVGAIAEIVDDAGEPRRAPALRRFADEHGLVMISIADLVAHLDAADRRAAEQCAPDRDASDRDDVARERSRPTVQDSPVAASDARYGAGRAAADAVSGAQRGAGA</sequence>
<evidence type="ECO:0000313" key="16">
    <source>
        <dbReference type="Proteomes" id="UP000008838"/>
    </source>
</evidence>
<dbReference type="CDD" id="cd00402">
    <property type="entry name" value="Riboflavin_synthase_like"/>
    <property type="match status" value="1"/>
</dbReference>
<gene>
    <name evidence="15" type="ordered locus">KRH_11700</name>
</gene>
<dbReference type="SUPFAM" id="SSF63380">
    <property type="entry name" value="Riboflavin synthase domain-like"/>
    <property type="match status" value="2"/>
</dbReference>
<evidence type="ECO:0000256" key="7">
    <source>
        <dbReference type="ARBA" id="ARBA00022619"/>
    </source>
</evidence>
<dbReference type="NCBIfam" id="TIGR00506">
    <property type="entry name" value="ribB"/>
    <property type="match status" value="1"/>
</dbReference>
<dbReference type="NCBIfam" id="NF006767">
    <property type="entry name" value="PRK09289.1"/>
    <property type="match status" value="1"/>
</dbReference>
<keyword evidence="9" id="KW-0479">Metal-binding</keyword>